<evidence type="ECO:0000313" key="2">
    <source>
        <dbReference type="EMBL" id="MFC7149742.1"/>
    </source>
</evidence>
<dbReference type="InterPro" id="IPR008979">
    <property type="entry name" value="Galactose-bd-like_sf"/>
</dbReference>
<dbReference type="InterPro" id="IPR000421">
    <property type="entry name" value="FA58C"/>
</dbReference>
<name>A0ABW2FDW2_9BACL</name>
<proteinExistence type="predicted"/>
<accession>A0ABW2FDW2</accession>
<keyword evidence="3" id="KW-1185">Reference proteome</keyword>
<dbReference type="Pfam" id="PF00754">
    <property type="entry name" value="F5_F8_type_C"/>
    <property type="match status" value="1"/>
</dbReference>
<comment type="caution">
    <text evidence="2">The sequence shown here is derived from an EMBL/GenBank/DDBJ whole genome shotgun (WGS) entry which is preliminary data.</text>
</comment>
<dbReference type="SUPFAM" id="SSF49785">
    <property type="entry name" value="Galactose-binding domain-like"/>
    <property type="match status" value="1"/>
</dbReference>
<dbReference type="Proteomes" id="UP001596378">
    <property type="component" value="Unassembled WGS sequence"/>
</dbReference>
<protein>
    <submittedName>
        <fullName evidence="2">Discoidin domain-containing protein</fullName>
    </submittedName>
</protein>
<dbReference type="EMBL" id="JBHTAI010000008">
    <property type="protein sequence ID" value="MFC7149742.1"/>
    <property type="molecule type" value="Genomic_DNA"/>
</dbReference>
<evidence type="ECO:0000259" key="1">
    <source>
        <dbReference type="PROSITE" id="PS50022"/>
    </source>
</evidence>
<feature type="domain" description="F5/8 type C" evidence="1">
    <location>
        <begin position="1"/>
        <end position="121"/>
    </location>
</feature>
<dbReference type="Gene3D" id="2.60.120.260">
    <property type="entry name" value="Galactose-binding domain-like"/>
    <property type="match status" value="1"/>
</dbReference>
<gene>
    <name evidence="2" type="ORF">ACFQMJ_14555</name>
</gene>
<sequence length="121" mass="13442">MNDGYAPTSSNDRGHPVYGNWDNPNTTQWVQYTWSSARTISSVEVYWFDDDQGIDLPASYTIQYWNGSAWVNVSGASGLGLLANQYNTTTFNPVSTTQIRLNVTAKATTSTGIESWRVNGY</sequence>
<reference evidence="3" key="1">
    <citation type="journal article" date="2019" name="Int. J. Syst. Evol. Microbiol.">
        <title>The Global Catalogue of Microorganisms (GCM) 10K type strain sequencing project: providing services to taxonomists for standard genome sequencing and annotation.</title>
        <authorList>
            <consortium name="The Broad Institute Genomics Platform"/>
            <consortium name="The Broad Institute Genome Sequencing Center for Infectious Disease"/>
            <person name="Wu L."/>
            <person name="Ma J."/>
        </authorList>
    </citation>
    <scope>NUCLEOTIDE SEQUENCE [LARGE SCALE GENOMIC DNA]</scope>
    <source>
        <strain evidence="3">KCTC 12907</strain>
    </source>
</reference>
<dbReference type="PROSITE" id="PS50022">
    <property type="entry name" value="FA58C_3"/>
    <property type="match status" value="1"/>
</dbReference>
<dbReference type="RefSeq" id="WP_378049473.1">
    <property type="nucleotide sequence ID" value="NZ_JBHMDN010000020.1"/>
</dbReference>
<organism evidence="2 3">
    <name type="scientific">Cohnella cellulosilytica</name>
    <dbReference type="NCBI Taxonomy" id="986710"/>
    <lineage>
        <taxon>Bacteria</taxon>
        <taxon>Bacillati</taxon>
        <taxon>Bacillota</taxon>
        <taxon>Bacilli</taxon>
        <taxon>Bacillales</taxon>
        <taxon>Paenibacillaceae</taxon>
        <taxon>Cohnella</taxon>
    </lineage>
</organism>
<evidence type="ECO:0000313" key="3">
    <source>
        <dbReference type="Proteomes" id="UP001596378"/>
    </source>
</evidence>